<comment type="subcellular location">
    <subcellularLocation>
        <location evidence="1">Membrane</location>
        <topology evidence="1">Multi-pass membrane protein</topology>
    </subcellularLocation>
</comment>
<evidence type="ECO:0000313" key="7">
    <source>
        <dbReference type="EMBL" id="KAL1891355.1"/>
    </source>
</evidence>
<accession>A0ABR3YSM5</accession>
<evidence type="ECO:0000256" key="6">
    <source>
        <dbReference type="SAM" id="Phobius"/>
    </source>
</evidence>
<dbReference type="InterPro" id="IPR011701">
    <property type="entry name" value="MFS"/>
</dbReference>
<comment type="caution">
    <text evidence="7">The sequence shown here is derived from an EMBL/GenBank/DDBJ whole genome shotgun (WGS) entry which is preliminary data.</text>
</comment>
<dbReference type="Proteomes" id="UP001583280">
    <property type="component" value="Unassembled WGS sequence"/>
</dbReference>
<keyword evidence="4 6" id="KW-0472">Membrane</keyword>
<dbReference type="InterPro" id="IPR036259">
    <property type="entry name" value="MFS_trans_sf"/>
</dbReference>
<proteinExistence type="predicted"/>
<feature type="region of interest" description="Disordered" evidence="5">
    <location>
        <begin position="388"/>
        <end position="412"/>
    </location>
</feature>
<feature type="transmembrane region" description="Helical" evidence="6">
    <location>
        <begin position="248"/>
        <end position="269"/>
    </location>
</feature>
<keyword evidence="8" id="KW-1185">Reference proteome</keyword>
<feature type="transmembrane region" description="Helical" evidence="6">
    <location>
        <begin position="121"/>
        <end position="143"/>
    </location>
</feature>
<feature type="transmembrane region" description="Helical" evidence="6">
    <location>
        <begin position="220"/>
        <end position="242"/>
    </location>
</feature>
<dbReference type="Pfam" id="PF07690">
    <property type="entry name" value="MFS_1"/>
    <property type="match status" value="1"/>
</dbReference>
<sequence length="620" mass="67017">MPTTETTPLLVHPNDSRLCCRSGSPSREEPAKAKTKASRLAVSSTLRGFLCDLWAQMVHVESRILLAGFLITLSFSYTQVSLLHVFHLIECDVYYESHPPYDGQGDRCNINQVAAGTARQYSILGMSTTIFGIINLFFSGWLIKRLGPRATLIFQTTVPALRILLQITGVIIKGRLGMTIIQTTQAVTILGGPAGYVLVINVIIGEVVEASRRTATFGRLQGCIMLGMSVGFIVGGQIGNIFGVQMPFRVAFVSFLISSLYSQISLPYIAPGSMSGARTGPVNTGLFAPLRILRPQVARLANGRLVKHWGVAILCAGIFTGVVATGYAPLLIQMYATAVFDFSQGDNGLLMSEFSFVRSLFLILVFPRIISYGRKRYAPRREATVAALRRDPRDTGLSGSTTPRDDSQNPLGYGDVMGRSEVMATEADTAMETDRLVIPTHPEEVELAAPNAVQVDARIVMNEEVDDDGKGKTEALVDLSFDLVFLRWSLVVDGAMTAVAAFATQKWHIYLAAFFIPLSSGSAPAAKGVISDMCTPSQRADALNAVTLVENMANLTTQGLFGYVFSMLAARGVAHMTFLCNAAIAVVAMAVLLFSRFPPVDCVLVDGDEEAEAGSVEREN</sequence>
<dbReference type="SUPFAM" id="SSF103473">
    <property type="entry name" value="MFS general substrate transporter"/>
    <property type="match status" value="2"/>
</dbReference>
<dbReference type="EMBL" id="JAWDJO010000156">
    <property type="protein sequence ID" value="KAL1891355.1"/>
    <property type="molecule type" value="Genomic_DNA"/>
</dbReference>
<gene>
    <name evidence="7" type="ORF">Cpir12675_005005</name>
</gene>
<feature type="transmembrane region" description="Helical" evidence="6">
    <location>
        <begin position="350"/>
        <end position="370"/>
    </location>
</feature>
<evidence type="ECO:0000256" key="2">
    <source>
        <dbReference type="ARBA" id="ARBA00022692"/>
    </source>
</evidence>
<evidence type="ECO:0000313" key="8">
    <source>
        <dbReference type="Proteomes" id="UP001583280"/>
    </source>
</evidence>
<dbReference type="PANTHER" id="PTHR23507:SF13">
    <property type="entry name" value="MFS GENERAL SUBSTRATE TRANSPORTER"/>
    <property type="match status" value="1"/>
</dbReference>
<protein>
    <recommendedName>
        <fullName evidence="9">Major facilitator superfamily transporter</fullName>
    </recommendedName>
</protein>
<feature type="transmembrane region" description="Helical" evidence="6">
    <location>
        <begin position="64"/>
        <end position="89"/>
    </location>
</feature>
<evidence type="ECO:0008006" key="9">
    <source>
        <dbReference type="Google" id="ProtNLM"/>
    </source>
</evidence>
<feature type="transmembrane region" description="Helical" evidence="6">
    <location>
        <begin position="309"/>
        <end position="330"/>
    </location>
</feature>
<feature type="transmembrane region" description="Helical" evidence="6">
    <location>
        <begin position="184"/>
        <end position="208"/>
    </location>
</feature>
<organism evidence="7 8">
    <name type="scientific">Ceratocystis pirilliformis</name>
    <dbReference type="NCBI Taxonomy" id="259994"/>
    <lineage>
        <taxon>Eukaryota</taxon>
        <taxon>Fungi</taxon>
        <taxon>Dikarya</taxon>
        <taxon>Ascomycota</taxon>
        <taxon>Pezizomycotina</taxon>
        <taxon>Sordariomycetes</taxon>
        <taxon>Hypocreomycetidae</taxon>
        <taxon>Microascales</taxon>
        <taxon>Ceratocystidaceae</taxon>
        <taxon>Ceratocystis</taxon>
    </lineage>
</organism>
<evidence type="ECO:0000256" key="4">
    <source>
        <dbReference type="ARBA" id="ARBA00023136"/>
    </source>
</evidence>
<reference evidence="7 8" key="1">
    <citation type="journal article" date="2024" name="IMA Fungus">
        <title>IMA Genome - F19 : A genome assembly and annotation guide to empower mycologists, including annotated draft genome sequences of Ceratocystis pirilliformis, Diaporthe australafricana, Fusarium ophioides, Paecilomyces lecythidis, and Sporothrix stenoceras.</title>
        <authorList>
            <person name="Aylward J."/>
            <person name="Wilson A.M."/>
            <person name="Visagie C.M."/>
            <person name="Spraker J."/>
            <person name="Barnes I."/>
            <person name="Buitendag C."/>
            <person name="Ceriani C."/>
            <person name="Del Mar Angel L."/>
            <person name="du Plessis D."/>
            <person name="Fuchs T."/>
            <person name="Gasser K."/>
            <person name="Kramer D."/>
            <person name="Li W."/>
            <person name="Munsamy K."/>
            <person name="Piso A."/>
            <person name="Price J.L."/>
            <person name="Sonnekus B."/>
            <person name="Thomas C."/>
            <person name="van der Nest A."/>
            <person name="van Dijk A."/>
            <person name="van Heerden A."/>
            <person name="van Vuuren N."/>
            <person name="Yilmaz N."/>
            <person name="Duong T.A."/>
            <person name="van der Merwe N.A."/>
            <person name="Wingfield M.J."/>
            <person name="Wingfield B.D."/>
        </authorList>
    </citation>
    <scope>NUCLEOTIDE SEQUENCE [LARGE SCALE GENOMIC DNA]</scope>
    <source>
        <strain evidence="7 8">CMW 12675</strain>
    </source>
</reference>
<evidence type="ECO:0000256" key="1">
    <source>
        <dbReference type="ARBA" id="ARBA00004141"/>
    </source>
</evidence>
<keyword evidence="3 6" id="KW-1133">Transmembrane helix</keyword>
<name>A0ABR3YSM5_9PEZI</name>
<dbReference type="PANTHER" id="PTHR23507">
    <property type="entry name" value="ZGC:174356"/>
    <property type="match status" value="1"/>
</dbReference>
<evidence type="ECO:0000256" key="5">
    <source>
        <dbReference type="SAM" id="MobiDB-lite"/>
    </source>
</evidence>
<feature type="transmembrane region" description="Helical" evidence="6">
    <location>
        <begin position="573"/>
        <end position="594"/>
    </location>
</feature>
<dbReference type="Gene3D" id="1.20.1250.20">
    <property type="entry name" value="MFS general substrate transporter like domains"/>
    <property type="match status" value="2"/>
</dbReference>
<evidence type="ECO:0000256" key="3">
    <source>
        <dbReference type="ARBA" id="ARBA00022989"/>
    </source>
</evidence>
<feature type="transmembrane region" description="Helical" evidence="6">
    <location>
        <begin position="150"/>
        <end position="172"/>
    </location>
</feature>
<keyword evidence="2 6" id="KW-0812">Transmembrane</keyword>